<dbReference type="PROSITE" id="PS50048">
    <property type="entry name" value="ZN2_CY6_FUNGAL_2"/>
    <property type="match status" value="1"/>
</dbReference>
<dbReference type="GO" id="GO:0003677">
    <property type="term" value="F:DNA binding"/>
    <property type="evidence" value="ECO:0007669"/>
    <property type="project" value="UniProtKB-KW"/>
</dbReference>
<dbReference type="GO" id="GO:0009893">
    <property type="term" value="P:positive regulation of metabolic process"/>
    <property type="evidence" value="ECO:0007669"/>
    <property type="project" value="UniProtKB-ARBA"/>
</dbReference>
<evidence type="ECO:0000256" key="3">
    <source>
        <dbReference type="ARBA" id="ARBA00023163"/>
    </source>
</evidence>
<keyword evidence="4" id="KW-0539">Nucleus</keyword>
<proteinExistence type="predicted"/>
<evidence type="ECO:0000256" key="5">
    <source>
        <dbReference type="SAM" id="MobiDB-lite"/>
    </source>
</evidence>
<dbReference type="Gene3D" id="4.10.240.10">
    <property type="entry name" value="Zn(2)-C6 fungal-type DNA-binding domain"/>
    <property type="match status" value="1"/>
</dbReference>
<dbReference type="Pfam" id="PF11951">
    <property type="entry name" value="Fungal_trans_2"/>
    <property type="match status" value="1"/>
</dbReference>
<evidence type="ECO:0000313" key="8">
    <source>
        <dbReference type="Proteomes" id="UP000248340"/>
    </source>
</evidence>
<dbReference type="InterPro" id="IPR021858">
    <property type="entry name" value="Fun_TF"/>
</dbReference>
<dbReference type="InterPro" id="IPR053175">
    <property type="entry name" value="DHMBA_Reg_Transcription_Factor"/>
</dbReference>
<evidence type="ECO:0000313" key="7">
    <source>
        <dbReference type="EMBL" id="PYH81556.1"/>
    </source>
</evidence>
<evidence type="ECO:0000256" key="1">
    <source>
        <dbReference type="ARBA" id="ARBA00023015"/>
    </source>
</evidence>
<dbReference type="SUPFAM" id="SSF57701">
    <property type="entry name" value="Zn2/Cys6 DNA-binding domain"/>
    <property type="match status" value="1"/>
</dbReference>
<dbReference type="PANTHER" id="PTHR38791:SF12">
    <property type="entry name" value="TRANSCRIPTION FACTOR DOMAIN-CONTAINING PROTEIN-RELATED"/>
    <property type="match status" value="1"/>
</dbReference>
<accession>A0A319C6U8</accession>
<dbReference type="EMBL" id="KZ821701">
    <property type="protein sequence ID" value="PYH81556.1"/>
    <property type="molecule type" value="Genomic_DNA"/>
</dbReference>
<dbReference type="RefSeq" id="XP_025491756.1">
    <property type="nucleotide sequence ID" value="XM_025633318.1"/>
</dbReference>
<feature type="region of interest" description="Disordered" evidence="5">
    <location>
        <begin position="404"/>
        <end position="435"/>
    </location>
</feature>
<dbReference type="Proteomes" id="UP000248340">
    <property type="component" value="Unassembled WGS sequence"/>
</dbReference>
<organism evidence="7 8">
    <name type="scientific">Aspergillus uvarum CBS 121591</name>
    <dbReference type="NCBI Taxonomy" id="1448315"/>
    <lineage>
        <taxon>Eukaryota</taxon>
        <taxon>Fungi</taxon>
        <taxon>Dikarya</taxon>
        <taxon>Ascomycota</taxon>
        <taxon>Pezizomycotina</taxon>
        <taxon>Eurotiomycetes</taxon>
        <taxon>Eurotiomycetidae</taxon>
        <taxon>Eurotiales</taxon>
        <taxon>Aspergillaceae</taxon>
        <taxon>Aspergillus</taxon>
        <taxon>Aspergillus subgen. Circumdati</taxon>
    </lineage>
</organism>
<dbReference type="GeneID" id="37136059"/>
<dbReference type="PROSITE" id="PS00463">
    <property type="entry name" value="ZN2_CY6_FUNGAL_1"/>
    <property type="match status" value="1"/>
</dbReference>
<reference evidence="7 8" key="1">
    <citation type="submission" date="2016-12" db="EMBL/GenBank/DDBJ databases">
        <title>The genomes of Aspergillus section Nigri reveals drivers in fungal speciation.</title>
        <authorList>
            <consortium name="DOE Joint Genome Institute"/>
            <person name="Vesth T.C."/>
            <person name="Nybo J."/>
            <person name="Theobald S."/>
            <person name="Brandl J."/>
            <person name="Frisvad J.C."/>
            <person name="Nielsen K.F."/>
            <person name="Lyhne E.K."/>
            <person name="Kogle M.E."/>
            <person name="Kuo A."/>
            <person name="Riley R."/>
            <person name="Clum A."/>
            <person name="Nolan M."/>
            <person name="Lipzen A."/>
            <person name="Salamov A."/>
            <person name="Henrissat B."/>
            <person name="Wiebenga A."/>
            <person name="De Vries R.P."/>
            <person name="Grigoriev I.V."/>
            <person name="Mortensen U.H."/>
            <person name="Andersen M.R."/>
            <person name="Baker S.E."/>
        </authorList>
    </citation>
    <scope>NUCLEOTIDE SEQUENCE [LARGE SCALE GENOMIC DNA]</scope>
    <source>
        <strain evidence="7 8">CBS 121591</strain>
    </source>
</reference>
<evidence type="ECO:0000256" key="2">
    <source>
        <dbReference type="ARBA" id="ARBA00023125"/>
    </source>
</evidence>
<feature type="domain" description="Zn(2)-C6 fungal-type" evidence="6">
    <location>
        <begin position="10"/>
        <end position="39"/>
    </location>
</feature>
<dbReference type="OrthoDB" id="4491390at2759"/>
<evidence type="ECO:0000259" key="6">
    <source>
        <dbReference type="PROSITE" id="PS50048"/>
    </source>
</evidence>
<name>A0A319C6U8_9EURO</name>
<dbReference type="SMART" id="SM00066">
    <property type="entry name" value="GAL4"/>
    <property type="match status" value="1"/>
</dbReference>
<protein>
    <recommendedName>
        <fullName evidence="6">Zn(2)-C6 fungal-type domain-containing protein</fullName>
    </recommendedName>
</protein>
<dbReference type="Pfam" id="PF00172">
    <property type="entry name" value="Zn_clus"/>
    <property type="match status" value="1"/>
</dbReference>
<dbReference type="GO" id="GO:0000981">
    <property type="term" value="F:DNA-binding transcription factor activity, RNA polymerase II-specific"/>
    <property type="evidence" value="ECO:0007669"/>
    <property type="project" value="InterPro"/>
</dbReference>
<keyword evidence="8" id="KW-1185">Reference proteome</keyword>
<sequence>MVFPGRLSTGCYVCRKRKVKCDGKRPVCRRCVTHNRQCTGYPDAFAFRTYKPGSTHKISTEDAKVSAGFGPEHSSKADAGVLDPEGSELSLCSTNLISEELGPLVPTLAPCWESQSLGYFYDQYVLHAQRSPCEGHLAFLPDLFREKGDDPCLKHAVLGVSYLSLHNVSRRAELHANARRHYGLALNSLSTALSIEGAYMRDEVFAAALFLSMFLDISGDHSYVANPHIPGIYSLMQLRGRPPRTSKYGRVLFGWAFTQTQIQAIANNQYQYASLPSSINMIYEPDFIYRSGIITGKISEFCNSVQRTRETLGHSLKPAKSLRSILWRARCILDEIDTWNERIPGHWKRQCLAANPDDGPPEEPQTTRDPWTTCFLAVVQATQIVFYLQVIACCDALDDLEEASTSEASPHSPRHDPYGSDDDSSDEGPHSPTSLYEIDFEGRIEDLTDSICFTVTTALGRINEATGAFQLHPHSKLGNSSTLLWPMWLVVNSSFSTAEQVSLCRKGLESIGSTMGYRIASVLSRNACPLSPFGMPPQSASALCLPSQQAHTMDI</sequence>
<dbReference type="CDD" id="cd00067">
    <property type="entry name" value="GAL4"/>
    <property type="match status" value="1"/>
</dbReference>
<dbReference type="PANTHER" id="PTHR38791">
    <property type="entry name" value="ZN(II)2CYS6 TRANSCRIPTION FACTOR (EUROFUNG)-RELATED-RELATED"/>
    <property type="match status" value="1"/>
</dbReference>
<keyword evidence="3" id="KW-0804">Transcription</keyword>
<dbReference type="VEuPathDB" id="FungiDB:BO82DRAFT_335918"/>
<dbReference type="InterPro" id="IPR036864">
    <property type="entry name" value="Zn2-C6_fun-type_DNA-bd_sf"/>
</dbReference>
<dbReference type="AlphaFoldDB" id="A0A319C6U8"/>
<dbReference type="GO" id="GO:0008270">
    <property type="term" value="F:zinc ion binding"/>
    <property type="evidence" value="ECO:0007669"/>
    <property type="project" value="InterPro"/>
</dbReference>
<dbReference type="InterPro" id="IPR001138">
    <property type="entry name" value="Zn2Cys6_DnaBD"/>
</dbReference>
<evidence type="ECO:0000256" key="4">
    <source>
        <dbReference type="ARBA" id="ARBA00023242"/>
    </source>
</evidence>
<gene>
    <name evidence="7" type="ORF">BO82DRAFT_335918</name>
</gene>
<keyword evidence="2" id="KW-0238">DNA-binding</keyword>
<keyword evidence="1" id="KW-0805">Transcription regulation</keyword>